<sequence length="129" mass="14415">MCQTLDNHKKPDIAVIPGLDLGFGFIGLRVFKIRGVGYRVKGCQKEEELGYLLAWWRHARARVAGGLRRRDMGQVHRRGGSFWLGGAGEGIWWWCSARVVVVARCRRAVTTHGEAVWVSRGVTDLAARG</sequence>
<name>A0A2N9HCY8_FAGSY</name>
<keyword evidence="1" id="KW-1133">Transmembrane helix</keyword>
<evidence type="ECO:0000256" key="1">
    <source>
        <dbReference type="SAM" id="Phobius"/>
    </source>
</evidence>
<feature type="transmembrane region" description="Helical" evidence="1">
    <location>
        <begin position="13"/>
        <end position="31"/>
    </location>
</feature>
<proteinExistence type="predicted"/>
<keyword evidence="1" id="KW-0812">Transmembrane</keyword>
<reference evidence="2" key="1">
    <citation type="submission" date="2018-02" db="EMBL/GenBank/DDBJ databases">
        <authorList>
            <person name="Cohen D.B."/>
            <person name="Kent A.D."/>
        </authorList>
    </citation>
    <scope>NUCLEOTIDE SEQUENCE</scope>
</reference>
<accession>A0A2N9HCY8</accession>
<protein>
    <submittedName>
        <fullName evidence="2">Uncharacterized protein</fullName>
    </submittedName>
</protein>
<dbReference type="EMBL" id="OIVN01003223">
    <property type="protein sequence ID" value="SPD09613.1"/>
    <property type="molecule type" value="Genomic_DNA"/>
</dbReference>
<dbReference type="AlphaFoldDB" id="A0A2N9HCY8"/>
<gene>
    <name evidence="2" type="ORF">FSB_LOCUS37495</name>
</gene>
<organism evidence="2">
    <name type="scientific">Fagus sylvatica</name>
    <name type="common">Beechnut</name>
    <dbReference type="NCBI Taxonomy" id="28930"/>
    <lineage>
        <taxon>Eukaryota</taxon>
        <taxon>Viridiplantae</taxon>
        <taxon>Streptophyta</taxon>
        <taxon>Embryophyta</taxon>
        <taxon>Tracheophyta</taxon>
        <taxon>Spermatophyta</taxon>
        <taxon>Magnoliopsida</taxon>
        <taxon>eudicotyledons</taxon>
        <taxon>Gunneridae</taxon>
        <taxon>Pentapetalae</taxon>
        <taxon>rosids</taxon>
        <taxon>fabids</taxon>
        <taxon>Fagales</taxon>
        <taxon>Fagaceae</taxon>
        <taxon>Fagus</taxon>
    </lineage>
</organism>
<keyword evidence="1" id="KW-0472">Membrane</keyword>
<evidence type="ECO:0000313" key="2">
    <source>
        <dbReference type="EMBL" id="SPD09613.1"/>
    </source>
</evidence>